<dbReference type="RefSeq" id="WP_147081947.1">
    <property type="nucleotide sequence ID" value="NZ_VOQR01000001.1"/>
</dbReference>
<protein>
    <submittedName>
        <fullName evidence="2">Uncharacterized protein</fullName>
    </submittedName>
</protein>
<accession>A0A5C6UGH4</accession>
<keyword evidence="1" id="KW-0812">Transmembrane</keyword>
<name>A0A5C6UGH4_9SPHN</name>
<dbReference type="AlphaFoldDB" id="A0A5C6UGH4"/>
<proteinExistence type="predicted"/>
<evidence type="ECO:0000256" key="1">
    <source>
        <dbReference type="SAM" id="Phobius"/>
    </source>
</evidence>
<gene>
    <name evidence="2" type="ORF">FSB78_08855</name>
</gene>
<evidence type="ECO:0000313" key="3">
    <source>
        <dbReference type="Proteomes" id="UP000321250"/>
    </source>
</evidence>
<reference evidence="2 3" key="1">
    <citation type="journal article" date="2013" name="Antonie Van Leeuwenhoek">
        <title>Sphingomonas ginsenosidivorax sp. nov., with the ability to transform ginsenosides.</title>
        <authorList>
            <person name="Jin X.F."/>
            <person name="Kim J.K."/>
            <person name="Liu Q.M."/>
            <person name="Kang M.S."/>
            <person name="He D."/>
            <person name="Jin F.X."/>
            <person name="Kim S.C."/>
            <person name="Im W.T."/>
        </authorList>
    </citation>
    <scope>NUCLEOTIDE SEQUENCE [LARGE SCALE GENOMIC DNA]</scope>
    <source>
        <strain evidence="2 3">KHI67</strain>
    </source>
</reference>
<keyword evidence="3" id="KW-1185">Reference proteome</keyword>
<evidence type="ECO:0000313" key="2">
    <source>
        <dbReference type="EMBL" id="TXC71048.1"/>
    </source>
</evidence>
<organism evidence="2 3">
    <name type="scientific">Sphingomonas ginsenosidivorax</name>
    <dbReference type="NCBI Taxonomy" id="862135"/>
    <lineage>
        <taxon>Bacteria</taxon>
        <taxon>Pseudomonadati</taxon>
        <taxon>Pseudomonadota</taxon>
        <taxon>Alphaproteobacteria</taxon>
        <taxon>Sphingomonadales</taxon>
        <taxon>Sphingomonadaceae</taxon>
        <taxon>Sphingomonas</taxon>
    </lineage>
</organism>
<keyword evidence="1" id="KW-1133">Transmembrane helix</keyword>
<feature type="transmembrane region" description="Helical" evidence="1">
    <location>
        <begin position="46"/>
        <end position="68"/>
    </location>
</feature>
<dbReference type="Proteomes" id="UP000321250">
    <property type="component" value="Unassembled WGS sequence"/>
</dbReference>
<keyword evidence="1" id="KW-0472">Membrane</keyword>
<comment type="caution">
    <text evidence="2">The sequence shown here is derived from an EMBL/GenBank/DDBJ whole genome shotgun (WGS) entry which is preliminary data.</text>
</comment>
<sequence length="77" mass="8346">MNARAGGCLLSGLLLWLEAAIGVVITSLVAEKLAPSLAARGYNPKIGEGFLIAWGLGAVIAVYPVLWIDRLRRRWTR</sequence>
<dbReference type="EMBL" id="VOQR01000001">
    <property type="protein sequence ID" value="TXC71048.1"/>
    <property type="molecule type" value="Genomic_DNA"/>
</dbReference>